<evidence type="ECO:0008006" key="4">
    <source>
        <dbReference type="Google" id="ProtNLM"/>
    </source>
</evidence>
<feature type="transmembrane region" description="Helical" evidence="1">
    <location>
        <begin position="32"/>
        <end position="51"/>
    </location>
</feature>
<feature type="transmembrane region" description="Helical" evidence="1">
    <location>
        <begin position="333"/>
        <end position="355"/>
    </location>
</feature>
<dbReference type="RefSeq" id="WP_072475145.1">
    <property type="nucleotide sequence ID" value="NZ_FPJG01000006.1"/>
</dbReference>
<reference evidence="3" key="1">
    <citation type="submission" date="2016-11" db="EMBL/GenBank/DDBJ databases">
        <authorList>
            <person name="Varghese N."/>
            <person name="Submissions S."/>
        </authorList>
    </citation>
    <scope>NUCLEOTIDE SEQUENCE [LARGE SCALE GENOMIC DNA]</scope>
    <source>
        <strain evidence="3">DSM 44671</strain>
    </source>
</reference>
<evidence type="ECO:0000256" key="1">
    <source>
        <dbReference type="SAM" id="Phobius"/>
    </source>
</evidence>
<keyword evidence="3" id="KW-1185">Reference proteome</keyword>
<feature type="transmembrane region" description="Helical" evidence="1">
    <location>
        <begin position="273"/>
        <end position="296"/>
    </location>
</feature>
<dbReference type="EMBL" id="FPJG01000006">
    <property type="protein sequence ID" value="SFW51038.1"/>
    <property type="molecule type" value="Genomic_DNA"/>
</dbReference>
<keyword evidence="1" id="KW-0472">Membrane</keyword>
<keyword evidence="1" id="KW-0812">Transmembrane</keyword>
<organism evidence="2 3">
    <name type="scientific">Amycolatopsis australiensis</name>
    <dbReference type="NCBI Taxonomy" id="546364"/>
    <lineage>
        <taxon>Bacteria</taxon>
        <taxon>Bacillati</taxon>
        <taxon>Actinomycetota</taxon>
        <taxon>Actinomycetes</taxon>
        <taxon>Pseudonocardiales</taxon>
        <taxon>Pseudonocardiaceae</taxon>
        <taxon>Amycolatopsis</taxon>
    </lineage>
</organism>
<feature type="transmembrane region" description="Helical" evidence="1">
    <location>
        <begin position="308"/>
        <end position="327"/>
    </location>
</feature>
<sequence>MVYAVVVAWLVLAAIVVLTWARLDTDRGWRGFVLALTLGLSLLHQLLFAAVTEDAFVSFRFAQNIADGNGPVFNPGERVEGYTNFLWLVLIALPRAAFGADVQTVAVFFSVVSALGCVVLSAFLVNRIVTGTGAEPRPAIGVAAAVLTASAGGLAVYGPSGSETPLFVLLVLGVGYALAARRPVVAGVLVAFAVMTSPEGLVVAALGALWLAGAALRKKHSWWAPAGYLLGALVFLVPRLAWRMTFYQHYLPAPLAAKLGGAPGSQLATGWPYLSGFALAHQGFLLLGLVAVIALLLRRTAATEPRALIWLLFATAVGVAAAAVLIGGDTGPAWRLLAPVPPLLAVAACATYGVLTAEAAGKPSPRPKAWPAATRLVPVTACGLAGIAVLVSVFSPEMLDRVRDWRTHGTELAEIGGWLGRYLPPGSVVSAAAPGALAAHGGQLLIVDVLGRTDDHIAREGRHDGGVATDYDYVVNGRRPTVAVPSDGGYADRQRCAIDPVYAGKYEVATFRRVGTPYWVSVYPRAEQAKSVVTDLDKGPDFRYVPCPS</sequence>
<dbReference type="OrthoDB" id="3721873at2"/>
<feature type="transmembrane region" description="Helical" evidence="1">
    <location>
        <begin position="164"/>
        <end position="180"/>
    </location>
</feature>
<feature type="transmembrane region" description="Helical" evidence="1">
    <location>
        <begin position="105"/>
        <end position="126"/>
    </location>
</feature>
<keyword evidence="1" id="KW-1133">Transmembrane helix</keyword>
<dbReference type="STRING" id="546364.SAMN04489730_1019"/>
<protein>
    <recommendedName>
        <fullName evidence="4">4-amino-4-deoxy-L-arabinose transferase</fullName>
    </recommendedName>
</protein>
<feature type="transmembrane region" description="Helical" evidence="1">
    <location>
        <begin position="222"/>
        <end position="242"/>
    </location>
</feature>
<feature type="transmembrane region" description="Helical" evidence="1">
    <location>
        <begin position="138"/>
        <end position="157"/>
    </location>
</feature>
<accession>A0A1K1PW26</accession>
<dbReference type="Proteomes" id="UP000182740">
    <property type="component" value="Unassembled WGS sequence"/>
</dbReference>
<evidence type="ECO:0000313" key="3">
    <source>
        <dbReference type="Proteomes" id="UP000182740"/>
    </source>
</evidence>
<feature type="transmembrane region" description="Helical" evidence="1">
    <location>
        <begin position="186"/>
        <end position="210"/>
    </location>
</feature>
<feature type="transmembrane region" description="Helical" evidence="1">
    <location>
        <begin position="6"/>
        <end position="23"/>
    </location>
</feature>
<dbReference type="AlphaFoldDB" id="A0A1K1PW26"/>
<proteinExistence type="predicted"/>
<feature type="transmembrane region" description="Helical" evidence="1">
    <location>
        <begin position="376"/>
        <end position="394"/>
    </location>
</feature>
<evidence type="ECO:0000313" key="2">
    <source>
        <dbReference type="EMBL" id="SFW51038.1"/>
    </source>
</evidence>
<name>A0A1K1PW26_9PSEU</name>
<gene>
    <name evidence="2" type="ORF">SAMN04489730_1019</name>
</gene>